<dbReference type="GO" id="GO:0005886">
    <property type="term" value="C:plasma membrane"/>
    <property type="evidence" value="ECO:0007669"/>
    <property type="project" value="UniProtKB-SubCell"/>
</dbReference>
<dbReference type="HOGENOM" id="CLU_013253_10_1_1"/>
<accession>W2SEZ1</accession>
<dbReference type="AlphaFoldDB" id="W2SEZ1"/>
<dbReference type="MEROPS" id="A01.077"/>
<evidence type="ECO:0000256" key="7">
    <source>
        <dbReference type="ARBA" id="ARBA00023136"/>
    </source>
</evidence>
<keyword evidence="17" id="KW-1185">Reference proteome</keyword>
<evidence type="ECO:0000256" key="10">
    <source>
        <dbReference type="PIRSR" id="PIRSR601461-1"/>
    </source>
</evidence>
<dbReference type="STRING" id="1220924.W2SEZ1"/>
<feature type="compositionally biased region" description="Low complexity" evidence="13">
    <location>
        <begin position="395"/>
        <end position="437"/>
    </location>
</feature>
<name>W2SEZ1_CYPE1</name>
<organism evidence="16 17">
    <name type="scientific">Cyphellophora europaea (strain CBS 101466)</name>
    <name type="common">Phialophora europaea</name>
    <dbReference type="NCBI Taxonomy" id="1220924"/>
    <lineage>
        <taxon>Eukaryota</taxon>
        <taxon>Fungi</taxon>
        <taxon>Dikarya</taxon>
        <taxon>Ascomycota</taxon>
        <taxon>Pezizomycotina</taxon>
        <taxon>Eurotiomycetes</taxon>
        <taxon>Chaetothyriomycetidae</taxon>
        <taxon>Chaetothyriales</taxon>
        <taxon>Cyphellophoraceae</taxon>
        <taxon>Cyphellophora</taxon>
    </lineage>
</organism>
<evidence type="ECO:0000256" key="8">
    <source>
        <dbReference type="ARBA" id="ARBA00023180"/>
    </source>
</evidence>
<keyword evidence="11" id="KW-1015">Disulfide bond</keyword>
<dbReference type="InterPro" id="IPR001969">
    <property type="entry name" value="Aspartic_peptidase_AS"/>
</dbReference>
<evidence type="ECO:0000259" key="15">
    <source>
        <dbReference type="PROSITE" id="PS51767"/>
    </source>
</evidence>
<keyword evidence="8" id="KW-0325">Glycoprotein</keyword>
<dbReference type="eggNOG" id="KOG1339">
    <property type="taxonomic scope" value="Eukaryota"/>
</dbReference>
<sequence length="487" mass="51540">MHQRWLSLPLLTSTVSAFYPYQDESSKSKRFYPTLPQQANEEDSGVYTLDLKKTPRKRQNAFMIDESSDPSEPHALAIHQDGSDYSYFSSLLFGSKGQEMHMLVDTGSTNTWVFGSDCRSSACSIHNTFGSDDSTTLNTSTKTFSLAYGTGEVEGVMAEDKVAFANYTLQLQFGLAKTASNDFNNYPMDGILGLGPASSNDLGSQTVMQALDVQTGLKDNILGIHLQRATDDTKDGQLTIGGVDSSKFKGDLSYTQTKSGSSWEIPVDDVFVGGQACKFTGKSAIIDTGTSYTLMPPNDAKTLHGLIPGSSSSGEAYTVPCDASTTVEVSFSKVKYSISPKDYIGRRGSGNTCASNIIGHQPFGADQWILGDIFLKNVYTVFDFDKDRIGFGTMSGTSSTSSSSSSSNSGSSTSDASSSQTSMATTTSSGGASSTTGDEAQETSGSTDSSPFGNDGESSSNSAGGRLTLNRIGWMLISTVAVGLATS</sequence>
<keyword evidence="9" id="KW-0449">Lipoprotein</keyword>
<dbReference type="CDD" id="cd05471">
    <property type="entry name" value="pepsin_like"/>
    <property type="match status" value="1"/>
</dbReference>
<dbReference type="VEuPathDB" id="FungiDB:HMPREF1541_00789"/>
<dbReference type="SUPFAM" id="SSF50630">
    <property type="entry name" value="Acid proteases"/>
    <property type="match status" value="1"/>
</dbReference>
<feature type="signal peptide" evidence="14">
    <location>
        <begin position="1"/>
        <end position="17"/>
    </location>
</feature>
<keyword evidence="6 12" id="KW-0378">Hydrolase</keyword>
<reference evidence="16 17" key="1">
    <citation type="submission" date="2013-03" db="EMBL/GenBank/DDBJ databases">
        <title>The Genome Sequence of Phialophora europaea CBS 101466.</title>
        <authorList>
            <consortium name="The Broad Institute Genomics Platform"/>
            <person name="Cuomo C."/>
            <person name="de Hoog S."/>
            <person name="Gorbushina A."/>
            <person name="Walker B."/>
            <person name="Young S.K."/>
            <person name="Zeng Q."/>
            <person name="Gargeya S."/>
            <person name="Fitzgerald M."/>
            <person name="Haas B."/>
            <person name="Abouelleil A."/>
            <person name="Allen A.W."/>
            <person name="Alvarado L."/>
            <person name="Arachchi H.M."/>
            <person name="Berlin A.M."/>
            <person name="Chapman S.B."/>
            <person name="Gainer-Dewar J."/>
            <person name="Goldberg J."/>
            <person name="Griggs A."/>
            <person name="Gujja S."/>
            <person name="Hansen M."/>
            <person name="Howarth C."/>
            <person name="Imamovic A."/>
            <person name="Ireland A."/>
            <person name="Larimer J."/>
            <person name="McCowan C."/>
            <person name="Murphy C."/>
            <person name="Pearson M."/>
            <person name="Poon T.W."/>
            <person name="Priest M."/>
            <person name="Roberts A."/>
            <person name="Saif S."/>
            <person name="Shea T."/>
            <person name="Sisk P."/>
            <person name="Sykes S."/>
            <person name="Wortman J."/>
            <person name="Nusbaum C."/>
            <person name="Birren B."/>
        </authorList>
    </citation>
    <scope>NUCLEOTIDE SEQUENCE [LARGE SCALE GENOMIC DNA]</scope>
    <source>
        <strain evidence="16 17">CBS 101466</strain>
    </source>
</reference>
<feature type="compositionally biased region" description="Polar residues" evidence="13">
    <location>
        <begin position="442"/>
        <end position="463"/>
    </location>
</feature>
<evidence type="ECO:0000256" key="1">
    <source>
        <dbReference type="ARBA" id="ARBA00004236"/>
    </source>
</evidence>
<keyword evidence="3" id="KW-1003">Cell membrane</keyword>
<dbReference type="Gene3D" id="2.40.70.10">
    <property type="entry name" value="Acid Proteases"/>
    <property type="match status" value="2"/>
</dbReference>
<evidence type="ECO:0000256" key="2">
    <source>
        <dbReference type="ARBA" id="ARBA00007447"/>
    </source>
</evidence>
<evidence type="ECO:0000313" key="16">
    <source>
        <dbReference type="EMBL" id="ETN46603.1"/>
    </source>
</evidence>
<gene>
    <name evidence="16" type="ORF">HMPREF1541_00789</name>
</gene>
<dbReference type="PRINTS" id="PR00792">
    <property type="entry name" value="PEPSIN"/>
</dbReference>
<keyword evidence="5 12" id="KW-0064">Aspartyl protease</keyword>
<proteinExistence type="inferred from homology"/>
<keyword evidence="14" id="KW-0732">Signal</keyword>
<feature type="active site" evidence="10">
    <location>
        <position position="105"/>
    </location>
</feature>
<keyword evidence="7" id="KW-0472">Membrane</keyword>
<dbReference type="PANTHER" id="PTHR47966">
    <property type="entry name" value="BETA-SITE APP-CLEAVING ENZYME, ISOFORM A-RELATED"/>
    <property type="match status" value="1"/>
</dbReference>
<protein>
    <recommendedName>
        <fullName evidence="15">Peptidase A1 domain-containing protein</fullName>
    </recommendedName>
</protein>
<evidence type="ECO:0000256" key="14">
    <source>
        <dbReference type="SAM" id="SignalP"/>
    </source>
</evidence>
<keyword evidence="4 12" id="KW-0645">Protease</keyword>
<evidence type="ECO:0000313" key="17">
    <source>
        <dbReference type="Proteomes" id="UP000030752"/>
    </source>
</evidence>
<feature type="active site" evidence="10">
    <location>
        <position position="287"/>
    </location>
</feature>
<evidence type="ECO:0000256" key="4">
    <source>
        <dbReference type="ARBA" id="ARBA00022670"/>
    </source>
</evidence>
<dbReference type="Proteomes" id="UP000030752">
    <property type="component" value="Unassembled WGS sequence"/>
</dbReference>
<dbReference type="OrthoDB" id="28208at2759"/>
<feature type="domain" description="Peptidase A1" evidence="15">
    <location>
        <begin position="87"/>
        <end position="392"/>
    </location>
</feature>
<dbReference type="InterPro" id="IPR021109">
    <property type="entry name" value="Peptidase_aspartic_dom_sf"/>
</dbReference>
<evidence type="ECO:0000256" key="13">
    <source>
        <dbReference type="SAM" id="MobiDB-lite"/>
    </source>
</evidence>
<evidence type="ECO:0000256" key="6">
    <source>
        <dbReference type="ARBA" id="ARBA00022801"/>
    </source>
</evidence>
<evidence type="ECO:0000256" key="11">
    <source>
        <dbReference type="PIRSR" id="PIRSR601461-2"/>
    </source>
</evidence>
<dbReference type="PROSITE" id="PS51767">
    <property type="entry name" value="PEPTIDASE_A1"/>
    <property type="match status" value="1"/>
</dbReference>
<comment type="subcellular location">
    <subcellularLocation>
        <location evidence="1">Cell membrane</location>
    </subcellularLocation>
</comment>
<feature type="chain" id="PRO_5004825246" description="Peptidase A1 domain-containing protein" evidence="14">
    <location>
        <begin position="18"/>
        <end position="487"/>
    </location>
</feature>
<feature type="disulfide bond" evidence="11">
    <location>
        <begin position="118"/>
        <end position="123"/>
    </location>
</feature>
<dbReference type="InterPro" id="IPR033121">
    <property type="entry name" value="PEPTIDASE_A1"/>
</dbReference>
<dbReference type="GO" id="GO:0004190">
    <property type="term" value="F:aspartic-type endopeptidase activity"/>
    <property type="evidence" value="ECO:0007669"/>
    <property type="project" value="UniProtKB-KW"/>
</dbReference>
<dbReference type="GO" id="GO:0006508">
    <property type="term" value="P:proteolysis"/>
    <property type="evidence" value="ECO:0007669"/>
    <property type="project" value="UniProtKB-KW"/>
</dbReference>
<dbReference type="PANTHER" id="PTHR47966:SF75">
    <property type="entry name" value="ENDOPEPTIDASE (CTSD), PUTATIVE (AFU_ORTHOLOGUE AFUA_4G07040)-RELATED"/>
    <property type="match status" value="1"/>
</dbReference>
<dbReference type="RefSeq" id="XP_008711315.1">
    <property type="nucleotide sequence ID" value="XM_008713093.1"/>
</dbReference>
<dbReference type="InterPro" id="IPR034164">
    <property type="entry name" value="Pepsin-like_dom"/>
</dbReference>
<evidence type="ECO:0000256" key="9">
    <source>
        <dbReference type="ARBA" id="ARBA00023288"/>
    </source>
</evidence>
<dbReference type="EMBL" id="KB822711">
    <property type="protein sequence ID" value="ETN46603.1"/>
    <property type="molecule type" value="Genomic_DNA"/>
</dbReference>
<evidence type="ECO:0000256" key="12">
    <source>
        <dbReference type="RuleBase" id="RU000454"/>
    </source>
</evidence>
<comment type="similarity">
    <text evidence="2 12">Belongs to the peptidase A1 family.</text>
</comment>
<feature type="region of interest" description="Disordered" evidence="13">
    <location>
        <begin position="395"/>
        <end position="464"/>
    </location>
</feature>
<dbReference type="InterPro" id="IPR001461">
    <property type="entry name" value="Aspartic_peptidase_A1"/>
</dbReference>
<dbReference type="FunFam" id="2.40.70.10:FF:000060">
    <property type="entry name" value="Aspartic-type endopeptidase ctsD"/>
    <property type="match status" value="1"/>
</dbReference>
<dbReference type="Pfam" id="PF00026">
    <property type="entry name" value="Asp"/>
    <property type="match status" value="1"/>
</dbReference>
<dbReference type="InParanoid" id="W2SEZ1"/>
<evidence type="ECO:0000256" key="3">
    <source>
        <dbReference type="ARBA" id="ARBA00022475"/>
    </source>
</evidence>
<dbReference type="GeneID" id="19968128"/>
<dbReference type="PROSITE" id="PS00141">
    <property type="entry name" value="ASP_PROTEASE"/>
    <property type="match status" value="2"/>
</dbReference>
<evidence type="ECO:0000256" key="5">
    <source>
        <dbReference type="ARBA" id="ARBA00022750"/>
    </source>
</evidence>